<feature type="region of interest" description="Disordered" evidence="1">
    <location>
        <begin position="85"/>
        <end position="114"/>
    </location>
</feature>
<proteinExistence type="predicted"/>
<organism evidence="2 3">
    <name type="scientific">Streptomyces narbonensis</name>
    <dbReference type="NCBI Taxonomy" id="67333"/>
    <lineage>
        <taxon>Bacteria</taxon>
        <taxon>Bacillati</taxon>
        <taxon>Actinomycetota</taxon>
        <taxon>Actinomycetes</taxon>
        <taxon>Kitasatosporales</taxon>
        <taxon>Streptomycetaceae</taxon>
        <taxon>Streptomyces</taxon>
    </lineage>
</organism>
<dbReference type="Proteomes" id="UP001551329">
    <property type="component" value="Unassembled WGS sequence"/>
</dbReference>
<evidence type="ECO:0000256" key="1">
    <source>
        <dbReference type="SAM" id="MobiDB-lite"/>
    </source>
</evidence>
<keyword evidence="3" id="KW-1185">Reference proteome</keyword>
<accession>A0ABV3C1S0</accession>
<reference evidence="2 3" key="1">
    <citation type="submission" date="2024-06" db="EMBL/GenBank/DDBJ databases">
        <title>The Natural Products Discovery Center: Release of the First 8490 Sequenced Strains for Exploring Actinobacteria Biosynthetic Diversity.</title>
        <authorList>
            <person name="Kalkreuter E."/>
            <person name="Kautsar S.A."/>
            <person name="Yang D."/>
            <person name="Bader C.D."/>
            <person name="Teijaro C.N."/>
            <person name="Fluegel L."/>
            <person name="Davis C.M."/>
            <person name="Simpson J.R."/>
            <person name="Lauterbach L."/>
            <person name="Steele A.D."/>
            <person name="Gui C."/>
            <person name="Meng S."/>
            <person name="Li G."/>
            <person name="Viehrig K."/>
            <person name="Ye F."/>
            <person name="Su P."/>
            <person name="Kiefer A.F."/>
            <person name="Nichols A."/>
            <person name="Cepeda A.J."/>
            <person name="Yan W."/>
            <person name="Fan B."/>
            <person name="Jiang Y."/>
            <person name="Adhikari A."/>
            <person name="Zheng C.-J."/>
            <person name="Schuster L."/>
            <person name="Cowan T.M."/>
            <person name="Smanski M.J."/>
            <person name="Chevrette M.G."/>
            <person name="De Carvalho L.P.S."/>
            <person name="Shen B."/>
        </authorList>
    </citation>
    <scope>NUCLEOTIDE SEQUENCE [LARGE SCALE GENOMIC DNA]</scope>
    <source>
        <strain evidence="2 3">NPDC045974</strain>
    </source>
</reference>
<name>A0ABV3C1S0_9ACTN</name>
<comment type="caution">
    <text evidence="2">The sequence shown here is derived from an EMBL/GenBank/DDBJ whole genome shotgun (WGS) entry which is preliminary data.</text>
</comment>
<sequence>MTPNNELRLLPWSGPDGKPCFLSTDDTIGHLSRLADTTEAVQLDLAAALVAHARGVLNYEQTGTEDLRDLSVDLVGALRDVLRVATSRGQRLPTPRPSTQGSDDNPRTPSAALD</sequence>
<dbReference type="RefSeq" id="WP_358468747.1">
    <property type="nucleotide sequence ID" value="NZ_JBEZAE010000001.1"/>
</dbReference>
<gene>
    <name evidence="2" type="ORF">AB0A88_00995</name>
</gene>
<evidence type="ECO:0000313" key="3">
    <source>
        <dbReference type="Proteomes" id="UP001551329"/>
    </source>
</evidence>
<dbReference type="EMBL" id="JBEZAE010000001">
    <property type="protein sequence ID" value="MEU7068712.1"/>
    <property type="molecule type" value="Genomic_DNA"/>
</dbReference>
<evidence type="ECO:0000313" key="2">
    <source>
        <dbReference type="EMBL" id="MEU7068712.1"/>
    </source>
</evidence>
<protein>
    <submittedName>
        <fullName evidence="2">Uncharacterized protein</fullName>
    </submittedName>
</protein>